<dbReference type="EMBL" id="AP021889">
    <property type="protein sequence ID" value="BBP46326.1"/>
    <property type="molecule type" value="Genomic_DNA"/>
</dbReference>
<evidence type="ECO:0000313" key="4">
    <source>
        <dbReference type="Proteomes" id="UP000501726"/>
    </source>
</evidence>
<dbReference type="Pfam" id="PF08401">
    <property type="entry name" value="ArdcN"/>
    <property type="match status" value="1"/>
</dbReference>
<proteinExistence type="predicted"/>
<evidence type="ECO:0000259" key="2">
    <source>
        <dbReference type="Pfam" id="PF18818"/>
    </source>
</evidence>
<dbReference type="AlphaFoldDB" id="A0A6F8PW55"/>
<dbReference type="InterPro" id="IPR017113">
    <property type="entry name" value="Antirestriction_ArdC"/>
</dbReference>
<dbReference type="InterPro" id="IPR041459">
    <property type="entry name" value="MPTase-PolyVal"/>
</dbReference>
<name>A0A6F8PW55_9GAMM</name>
<dbReference type="RefSeq" id="WP_173272831.1">
    <property type="nucleotide sequence ID" value="NZ_AP021889.1"/>
</dbReference>
<dbReference type="Proteomes" id="UP000501726">
    <property type="component" value="Chromosome"/>
</dbReference>
<organism evidence="3 4">
    <name type="scientific">Thiosulfatimonas sediminis</name>
    <dbReference type="NCBI Taxonomy" id="2675054"/>
    <lineage>
        <taxon>Bacteria</taxon>
        <taxon>Pseudomonadati</taxon>
        <taxon>Pseudomonadota</taxon>
        <taxon>Gammaproteobacteria</taxon>
        <taxon>Thiotrichales</taxon>
        <taxon>Piscirickettsiaceae</taxon>
        <taxon>Thiosulfatimonas</taxon>
    </lineage>
</organism>
<keyword evidence="4" id="KW-1185">Reference proteome</keyword>
<sequence>MAFKKVKDKDAQFKKVTQQIVESLEKGLVDGSFSVPWDRMRSIATNAKTGQRLIGISQLLCSMSMAEQGFEANRWLTFKQATELGGKVIKGSKSTLVFWLRPFLKDSKGKLFSPDRERIQQAMEDGEDVIWSYRYAPYFNVEQIEGLEEHYYDPKGSVVEPLGVGEEFSPIEVAEQYLSALSLHAKDPVELSHGGVRAFYSPLSDSITLPKKEKFHSELAYYQTRLHETIHWTGAASRCNRDGIVKFDAFGSTQYAFEELVAQLGAAMASAELGLESGGVDDMHVKYIKSWVKVLKDDYKAIFKASQEAMKSVRLLNRMVVEAQSQSIDKVADDLAEQASL</sequence>
<dbReference type="PIRSF" id="PIRSF037112">
    <property type="entry name" value="Antirestriction_ArdC"/>
    <property type="match status" value="1"/>
</dbReference>
<feature type="domain" description="Polyvalent protein metallopeptidase" evidence="2">
    <location>
        <begin position="184"/>
        <end position="307"/>
    </location>
</feature>
<feature type="domain" description="N-terminal" evidence="1">
    <location>
        <begin position="14"/>
        <end position="121"/>
    </location>
</feature>
<dbReference type="KEGG" id="tse:THMIRHAS_16990"/>
<evidence type="ECO:0000259" key="1">
    <source>
        <dbReference type="Pfam" id="PF08401"/>
    </source>
</evidence>
<dbReference type="GO" id="GO:0003697">
    <property type="term" value="F:single-stranded DNA binding"/>
    <property type="evidence" value="ECO:0007669"/>
    <property type="project" value="InterPro"/>
</dbReference>
<reference evidence="4" key="1">
    <citation type="submission" date="2019-11" db="EMBL/GenBank/DDBJ databases">
        <title>Isolation and characterization of two novel species in the genus Thiomicrorhabdus.</title>
        <authorList>
            <person name="Mochizuki J."/>
            <person name="Kojima H."/>
            <person name="Fukui M."/>
        </authorList>
    </citation>
    <scope>NUCLEOTIDE SEQUENCE [LARGE SCALE GENOMIC DNA]</scope>
    <source>
        <strain evidence="4">aks77</strain>
    </source>
</reference>
<protein>
    <submittedName>
        <fullName evidence="3">DNA primase</fullName>
    </submittedName>
</protein>
<dbReference type="Pfam" id="PF18818">
    <property type="entry name" value="MPTase-PolyVal"/>
    <property type="match status" value="1"/>
</dbReference>
<dbReference type="InterPro" id="IPR013610">
    <property type="entry name" value="ArdC_N"/>
</dbReference>
<accession>A0A6F8PW55</accession>
<evidence type="ECO:0000313" key="3">
    <source>
        <dbReference type="EMBL" id="BBP46326.1"/>
    </source>
</evidence>
<gene>
    <name evidence="3" type="ORF">THMIRHAS_16990</name>
</gene>